<evidence type="ECO:0000256" key="2">
    <source>
        <dbReference type="ARBA" id="ARBA00010531"/>
    </source>
</evidence>
<dbReference type="Gene3D" id="3.30.1440.10">
    <property type="match status" value="1"/>
</dbReference>
<organism evidence="9 10">
    <name type="scientific">Capsicum baccatum</name>
    <name type="common">Peruvian pepper</name>
    <dbReference type="NCBI Taxonomy" id="33114"/>
    <lineage>
        <taxon>Eukaryota</taxon>
        <taxon>Viridiplantae</taxon>
        <taxon>Streptophyta</taxon>
        <taxon>Embryophyta</taxon>
        <taxon>Tracheophyta</taxon>
        <taxon>Spermatophyta</taxon>
        <taxon>Magnoliopsida</taxon>
        <taxon>eudicotyledons</taxon>
        <taxon>Gunneridae</taxon>
        <taxon>Pentapetalae</taxon>
        <taxon>asterids</taxon>
        <taxon>lamiids</taxon>
        <taxon>Solanales</taxon>
        <taxon>Solanaceae</taxon>
        <taxon>Solanoideae</taxon>
        <taxon>Capsiceae</taxon>
        <taxon>Capsicum</taxon>
    </lineage>
</organism>
<dbReference type="STRING" id="33114.A0A2G2VRP4"/>
<dbReference type="FunFam" id="3.40.50.790:FF:000001">
    <property type="entry name" value="50S ribosomal protein L1"/>
    <property type="match status" value="1"/>
</dbReference>
<comment type="caution">
    <text evidence="9">The sequence shown here is derived from an EMBL/GenBank/DDBJ whole genome shotgun (WGS) entry which is preliminary data.</text>
</comment>
<evidence type="ECO:0000256" key="1">
    <source>
        <dbReference type="ARBA" id="ARBA00008553"/>
    </source>
</evidence>
<dbReference type="CDD" id="cd00403">
    <property type="entry name" value="Ribosomal_L1"/>
    <property type="match status" value="1"/>
</dbReference>
<reference evidence="9 10" key="1">
    <citation type="journal article" date="2017" name="Genome Biol.">
        <title>New reference genome sequences of hot pepper reveal the massive evolution of plant disease-resistance genes by retroduplication.</title>
        <authorList>
            <person name="Kim S."/>
            <person name="Park J."/>
            <person name="Yeom S.I."/>
            <person name="Kim Y.M."/>
            <person name="Seo E."/>
            <person name="Kim K.T."/>
            <person name="Kim M.S."/>
            <person name="Lee J.M."/>
            <person name="Cheong K."/>
            <person name="Shin H.S."/>
            <person name="Kim S.B."/>
            <person name="Han K."/>
            <person name="Lee J."/>
            <person name="Park M."/>
            <person name="Lee H.A."/>
            <person name="Lee H.Y."/>
            <person name="Lee Y."/>
            <person name="Oh S."/>
            <person name="Lee J.H."/>
            <person name="Choi E."/>
            <person name="Choi E."/>
            <person name="Lee S.E."/>
            <person name="Jeon J."/>
            <person name="Kim H."/>
            <person name="Choi G."/>
            <person name="Song H."/>
            <person name="Lee J."/>
            <person name="Lee S.C."/>
            <person name="Kwon J.K."/>
            <person name="Lee H.Y."/>
            <person name="Koo N."/>
            <person name="Hong Y."/>
            <person name="Kim R.W."/>
            <person name="Kang W.H."/>
            <person name="Huh J.H."/>
            <person name="Kang B.C."/>
            <person name="Yang T.J."/>
            <person name="Lee Y.H."/>
            <person name="Bennetzen J.L."/>
            <person name="Choi D."/>
        </authorList>
    </citation>
    <scope>NUCLEOTIDE SEQUENCE [LARGE SCALE GENOMIC DNA]</scope>
    <source>
        <strain evidence="10">cv. PBC81</strain>
    </source>
</reference>
<evidence type="ECO:0000259" key="8">
    <source>
        <dbReference type="Pfam" id="PF00673"/>
    </source>
</evidence>
<dbReference type="FunFam" id="3.30.1440.10:FF:000002">
    <property type="entry name" value="60S ribosomal protein L11"/>
    <property type="match status" value="1"/>
</dbReference>
<feature type="compositionally biased region" description="Polar residues" evidence="6">
    <location>
        <begin position="52"/>
        <end position="66"/>
    </location>
</feature>
<dbReference type="SUPFAM" id="SSF56808">
    <property type="entry name" value="Ribosomal protein L1"/>
    <property type="match status" value="1"/>
</dbReference>
<dbReference type="Proteomes" id="UP000224567">
    <property type="component" value="Unassembled WGS sequence"/>
</dbReference>
<dbReference type="InterPro" id="IPR022803">
    <property type="entry name" value="Ribosomal_uL5_dom_sf"/>
</dbReference>
<dbReference type="Pfam" id="PF00687">
    <property type="entry name" value="Ribosomal_L1"/>
    <property type="match status" value="1"/>
</dbReference>
<evidence type="ECO:0000256" key="6">
    <source>
        <dbReference type="SAM" id="MobiDB-lite"/>
    </source>
</evidence>
<evidence type="ECO:0000259" key="7">
    <source>
        <dbReference type="Pfam" id="PF00281"/>
    </source>
</evidence>
<dbReference type="InterPro" id="IPR031309">
    <property type="entry name" value="Ribosomal_uL5_C"/>
</dbReference>
<dbReference type="GO" id="GO:0003735">
    <property type="term" value="F:structural constituent of ribosome"/>
    <property type="evidence" value="ECO:0007669"/>
    <property type="project" value="InterPro"/>
</dbReference>
<evidence type="ECO:0000313" key="10">
    <source>
        <dbReference type="Proteomes" id="UP000224567"/>
    </source>
</evidence>
<keyword evidence="10" id="KW-1185">Reference proteome</keyword>
<dbReference type="OrthoDB" id="1747252at2759"/>
<dbReference type="GO" id="GO:0006412">
    <property type="term" value="P:translation"/>
    <property type="evidence" value="ECO:0007669"/>
    <property type="project" value="InterPro"/>
</dbReference>
<dbReference type="InterPro" id="IPR031310">
    <property type="entry name" value="Ribosomal_uL5_N"/>
</dbReference>
<feature type="domain" description="Large ribosomal subunit protein uL5 N-terminal" evidence="7">
    <location>
        <begin position="437"/>
        <end position="490"/>
    </location>
</feature>
<dbReference type="Gene3D" id="3.40.50.790">
    <property type="match status" value="1"/>
</dbReference>
<dbReference type="Pfam" id="PF00281">
    <property type="entry name" value="Ribosomal_L5"/>
    <property type="match status" value="1"/>
</dbReference>
<dbReference type="SUPFAM" id="SSF55282">
    <property type="entry name" value="RL5-like"/>
    <property type="match status" value="1"/>
</dbReference>
<dbReference type="InterPro" id="IPR002132">
    <property type="entry name" value="Ribosomal_uL5"/>
</dbReference>
<accession>A0A2G2VRP4</accession>
<feature type="compositionally biased region" description="Polar residues" evidence="6">
    <location>
        <begin position="31"/>
        <end position="41"/>
    </location>
</feature>
<dbReference type="GO" id="GO:0005840">
    <property type="term" value="C:ribosome"/>
    <property type="evidence" value="ECO:0007669"/>
    <property type="project" value="UniProtKB-KW"/>
</dbReference>
<evidence type="ECO:0000313" key="9">
    <source>
        <dbReference type="EMBL" id="PHT35636.1"/>
    </source>
</evidence>
<dbReference type="NCBIfam" id="NF003258">
    <property type="entry name" value="PRK04219.1"/>
    <property type="match status" value="1"/>
</dbReference>
<gene>
    <name evidence="9" type="ORF">CQW23_23336</name>
</gene>
<sequence>MYSFQLLHQTRRHYLHKYPFLRSHFHRFLSSSPENPNSTRPESNDPVPIQPVSYNPETPSQESPNWTRPDPDSVGSWTREDLRYLKDAPKIIAPVSYPTRVVAPLPEDRPEGEEEEEEEEEGKVEVNEEMERERGRIEAQRRGVIRRVLNVEEERISFPTLIDAKSDEKKKKKKVVYDLKEAIRLVKANAKKKFDETLEAHVVLTPDMRRTDLKLEGTVAVPHGFGKVYRIAVFAEGAAAAEAREAGADVVGGMELVENIKSGNVKLDFDKCFSTHAMMPSLRQIAKYLRQLMPDTKKGTVTKDISKAVKEAKRGVPFKKDKTAIVHVGIGKVSFQEDALCENIGAFVHELLRQKPAGLKKSSKYAGYVNTVHLCSTVSSLTYILSNWYLHMNLQMIKILIAYDSLEILQMGPSFPVTIQSLSIAADRHASEKKLSNPMRDIKVQKLVLNISVGESGDRLTRAAKVLEQLSGQSPVFSKARYTVRSFGIRRNEKIACYVTVRGEKAMQLLESGLKVKEYELLRRNFSETGCFGFGIQEHIDLGIKYDPSTGIYGMDFYVVLERPGYRVARRRRCKSRVGIQHRVTKEDAMKWFQVKYEGVILNKSSNIQPTFNTLGRVDDVILVEDIWTATQFKCVERSRNLMRRTKFYTKTMEWLVFVLLEASRDTGMHTRRWKLSDKFADFYCARKHNKFGRFTSIVTVQGGNKLVIIIQELALNKGYGDITLKVGSFIKNQKKVPSTSANRFRRTDSKTFYADTVRTNKWQSKATSDAEICQNRGNLVINDAGAEAQQGLLGRDIVGIFAAGKKEIPTLGYY</sequence>
<protein>
    <recommendedName>
        <fullName evidence="5">CL1</fullName>
    </recommendedName>
</protein>
<feature type="region of interest" description="Disordered" evidence="6">
    <location>
        <begin position="102"/>
        <end position="131"/>
    </location>
</feature>
<keyword evidence="4" id="KW-0687">Ribonucleoprotein</keyword>
<comment type="similarity">
    <text evidence="2">Belongs to the universal ribosomal protein uL1 family.</text>
</comment>
<proteinExistence type="inferred from homology"/>
<feature type="region of interest" description="Disordered" evidence="6">
    <location>
        <begin position="31"/>
        <end position="74"/>
    </location>
</feature>
<dbReference type="EMBL" id="MLFT02000010">
    <property type="protein sequence ID" value="PHT35636.1"/>
    <property type="molecule type" value="Genomic_DNA"/>
</dbReference>
<evidence type="ECO:0000256" key="5">
    <source>
        <dbReference type="ARBA" id="ARBA00082680"/>
    </source>
</evidence>
<evidence type="ECO:0000256" key="4">
    <source>
        <dbReference type="ARBA" id="ARBA00023274"/>
    </source>
</evidence>
<feature type="domain" description="Large ribosomal subunit protein uL5 C-terminal" evidence="8">
    <location>
        <begin position="494"/>
        <end position="592"/>
    </location>
</feature>
<dbReference type="InterPro" id="IPR016095">
    <property type="entry name" value="Ribosomal_uL1_3-a/b-sand"/>
</dbReference>
<comment type="similarity">
    <text evidence="1">Belongs to the universal ribosomal protein uL5 family.</text>
</comment>
<feature type="compositionally biased region" description="Acidic residues" evidence="6">
    <location>
        <begin position="110"/>
        <end position="122"/>
    </location>
</feature>
<dbReference type="InterPro" id="IPR020929">
    <property type="entry name" value="Ribosomal_uL5_CS"/>
</dbReference>
<dbReference type="Pfam" id="PF00673">
    <property type="entry name" value="Ribosomal_L5_C"/>
    <property type="match status" value="1"/>
</dbReference>
<dbReference type="Gene3D" id="3.30.190.20">
    <property type="match status" value="1"/>
</dbReference>
<dbReference type="PROSITE" id="PS00358">
    <property type="entry name" value="RIBOSOMAL_L5"/>
    <property type="match status" value="1"/>
</dbReference>
<evidence type="ECO:0000256" key="3">
    <source>
        <dbReference type="ARBA" id="ARBA00022980"/>
    </source>
</evidence>
<dbReference type="InterPro" id="IPR023674">
    <property type="entry name" value="Ribosomal_uL1-like"/>
</dbReference>
<reference evidence="10" key="2">
    <citation type="journal article" date="2017" name="J. Anim. Genet.">
        <title>Multiple reference genome sequences of hot pepper reveal the massive evolution of plant disease resistance genes by retroduplication.</title>
        <authorList>
            <person name="Kim S."/>
            <person name="Park J."/>
            <person name="Yeom S.-I."/>
            <person name="Kim Y.-M."/>
            <person name="Seo E."/>
            <person name="Kim K.-T."/>
            <person name="Kim M.-S."/>
            <person name="Lee J.M."/>
            <person name="Cheong K."/>
            <person name="Shin H.-S."/>
            <person name="Kim S.-B."/>
            <person name="Han K."/>
            <person name="Lee J."/>
            <person name="Park M."/>
            <person name="Lee H.-A."/>
            <person name="Lee H.-Y."/>
            <person name="Lee Y."/>
            <person name="Oh S."/>
            <person name="Lee J.H."/>
            <person name="Choi E."/>
            <person name="Choi E."/>
            <person name="Lee S.E."/>
            <person name="Jeon J."/>
            <person name="Kim H."/>
            <person name="Choi G."/>
            <person name="Song H."/>
            <person name="Lee J."/>
            <person name="Lee S.-C."/>
            <person name="Kwon J.-K."/>
            <person name="Lee H.-Y."/>
            <person name="Koo N."/>
            <person name="Hong Y."/>
            <person name="Kim R.W."/>
            <person name="Kang W.-H."/>
            <person name="Huh J.H."/>
            <person name="Kang B.-C."/>
            <person name="Yang T.-J."/>
            <person name="Lee Y.-H."/>
            <person name="Bennetzen J.L."/>
            <person name="Choi D."/>
        </authorList>
    </citation>
    <scope>NUCLEOTIDE SEQUENCE [LARGE SCALE GENOMIC DNA]</scope>
    <source>
        <strain evidence="10">cv. PBC81</strain>
    </source>
</reference>
<dbReference type="PANTHER" id="PTHR11994">
    <property type="entry name" value="60S RIBOSOMAL PROTEIN L11-RELATED"/>
    <property type="match status" value="1"/>
</dbReference>
<name>A0A2G2VRP4_CAPBA</name>
<keyword evidence="3 9" id="KW-0689">Ribosomal protein</keyword>
<dbReference type="AlphaFoldDB" id="A0A2G2VRP4"/>
<dbReference type="InterPro" id="IPR028364">
    <property type="entry name" value="Ribosomal_uL1/biogenesis"/>
</dbReference>
<dbReference type="GO" id="GO:1990904">
    <property type="term" value="C:ribonucleoprotein complex"/>
    <property type="evidence" value="ECO:0007669"/>
    <property type="project" value="UniProtKB-KW"/>
</dbReference>
<dbReference type="InterPro" id="IPR057266">
    <property type="entry name" value="Ribosomal_uL5_euk/arc-type"/>
</dbReference>